<name>A0A069NI12_9BURK</name>
<dbReference type="Proteomes" id="UP000027439">
    <property type="component" value="Unassembled WGS sequence"/>
</dbReference>
<evidence type="ECO:0000313" key="1">
    <source>
        <dbReference type="EMBL" id="KDR27224.1"/>
    </source>
</evidence>
<accession>A0A069NI12</accession>
<dbReference type="AlphaFoldDB" id="A0A069NI12"/>
<dbReference type="eggNOG" id="COG2801">
    <property type="taxonomic scope" value="Bacteria"/>
</dbReference>
<protein>
    <submittedName>
        <fullName evidence="1">Uncharacterized protein</fullName>
    </submittedName>
</protein>
<gene>
    <name evidence="1" type="ORF">BG57_23535</name>
</gene>
<organism evidence="1 2">
    <name type="scientific">Caballeronia grimmiae</name>
    <dbReference type="NCBI Taxonomy" id="1071679"/>
    <lineage>
        <taxon>Bacteria</taxon>
        <taxon>Pseudomonadati</taxon>
        <taxon>Pseudomonadota</taxon>
        <taxon>Betaproteobacteria</taxon>
        <taxon>Burkholderiales</taxon>
        <taxon>Burkholderiaceae</taxon>
        <taxon>Caballeronia</taxon>
    </lineage>
</organism>
<proteinExistence type="predicted"/>
<evidence type="ECO:0000313" key="2">
    <source>
        <dbReference type="Proteomes" id="UP000027439"/>
    </source>
</evidence>
<sequence>MRIRTFSAWNNRLPGYLEVAFVCGGTKINGDFVHSFVLTDIATGWTGCLPCLIEAVRSFLTTSNELVEDSHLSFALWIAITIRFS</sequence>
<dbReference type="EMBL" id="JFHE01000045">
    <property type="protein sequence ID" value="KDR27224.1"/>
    <property type="molecule type" value="Genomic_DNA"/>
</dbReference>
<comment type="caution">
    <text evidence="1">The sequence shown here is derived from an EMBL/GenBank/DDBJ whole genome shotgun (WGS) entry which is preliminary data.</text>
</comment>
<reference evidence="1 2" key="1">
    <citation type="submission" date="2014-03" db="EMBL/GenBank/DDBJ databases">
        <title>Draft Genome Sequences of Four Burkholderia Strains.</title>
        <authorList>
            <person name="Liu X.Y."/>
            <person name="Li C.X."/>
            <person name="Xu J.H."/>
        </authorList>
    </citation>
    <scope>NUCLEOTIDE SEQUENCE [LARGE SCALE GENOMIC DNA]</scope>
    <source>
        <strain evidence="1 2">R27</strain>
    </source>
</reference>